<feature type="transmembrane region" description="Helical" evidence="1">
    <location>
        <begin position="251"/>
        <end position="269"/>
    </location>
</feature>
<sequence length="453" mass="44453">MFRLALAAMAAISPLQYGYAALHARQASGLTLLAVWIACQAAGALPALHLVRRGRLSVRACLVAGAALSGLGLLTAALVPPDGLFSLDGLLSGDGLLALAGYAVLGGLGAGLVYGVCGEVVSSWYPERPASRVGLITGAFGYGAVPLLLWAGIAPGMTSAAFLVCAVLATAVIATAARHLRLPPAQWWPADVDPRTHALDAARLRTSPEAVKQFGLAQALRTRTLPALALMLVCAGAVSVFDVIVVAGTGAWGALALLVALNGAGRSVAMRAAELFGRRRVLAAVFGALALGQLLLAVAVQNAAAGVTAAQGAGSDAALGAAQGAGGDAALGAAQGAGGDAALGAVLGAAVPEASVGSPLLWLGAVAAGLGGGAFYPLLASLVRELFGAERATEIHAVVYSAKAVAGVVAVTLALTALTAPGAALLAAAALAALPALAAPRLRIPGLPATIPL</sequence>
<feature type="transmembrane region" description="Helical" evidence="1">
    <location>
        <begin position="360"/>
        <end position="383"/>
    </location>
</feature>
<keyword evidence="1" id="KW-0472">Membrane</keyword>
<dbReference type="Gene3D" id="1.20.1250.20">
    <property type="entry name" value="MFS general substrate transporter like domains"/>
    <property type="match status" value="1"/>
</dbReference>
<feature type="transmembrane region" description="Helical" evidence="1">
    <location>
        <begin position="281"/>
        <end position="300"/>
    </location>
</feature>
<evidence type="ECO:0000313" key="3">
    <source>
        <dbReference type="Proteomes" id="UP001499843"/>
    </source>
</evidence>
<name>A0ABP5P1G5_9ACTN</name>
<reference evidence="3" key="1">
    <citation type="journal article" date="2019" name="Int. J. Syst. Evol. Microbiol.">
        <title>The Global Catalogue of Microorganisms (GCM) 10K type strain sequencing project: providing services to taxonomists for standard genome sequencing and annotation.</title>
        <authorList>
            <consortium name="The Broad Institute Genomics Platform"/>
            <consortium name="The Broad Institute Genome Sequencing Center for Infectious Disease"/>
            <person name="Wu L."/>
            <person name="Ma J."/>
        </authorList>
    </citation>
    <scope>NUCLEOTIDE SEQUENCE [LARGE SCALE GENOMIC DNA]</scope>
    <source>
        <strain evidence="3">JCM 16114</strain>
    </source>
</reference>
<dbReference type="SUPFAM" id="SSF103473">
    <property type="entry name" value="MFS general substrate transporter"/>
    <property type="match status" value="1"/>
</dbReference>
<feature type="transmembrane region" description="Helical" evidence="1">
    <location>
        <begin position="60"/>
        <end position="79"/>
    </location>
</feature>
<dbReference type="Proteomes" id="UP001499843">
    <property type="component" value="Unassembled WGS sequence"/>
</dbReference>
<evidence type="ECO:0008006" key="4">
    <source>
        <dbReference type="Google" id="ProtNLM"/>
    </source>
</evidence>
<feature type="transmembrane region" description="Helical" evidence="1">
    <location>
        <begin position="99"/>
        <end position="121"/>
    </location>
</feature>
<keyword evidence="1" id="KW-0812">Transmembrane</keyword>
<keyword evidence="3" id="KW-1185">Reference proteome</keyword>
<comment type="caution">
    <text evidence="2">The sequence shown here is derived from an EMBL/GenBank/DDBJ whole genome shotgun (WGS) entry which is preliminary data.</text>
</comment>
<organism evidence="2 3">
    <name type="scientific">Nonomuraea monospora</name>
    <dbReference type="NCBI Taxonomy" id="568818"/>
    <lineage>
        <taxon>Bacteria</taxon>
        <taxon>Bacillati</taxon>
        <taxon>Actinomycetota</taxon>
        <taxon>Actinomycetes</taxon>
        <taxon>Streptosporangiales</taxon>
        <taxon>Streptosporangiaceae</taxon>
        <taxon>Nonomuraea</taxon>
    </lineage>
</organism>
<accession>A0ABP5P1G5</accession>
<feature type="transmembrane region" description="Helical" evidence="1">
    <location>
        <begin position="225"/>
        <end position="245"/>
    </location>
</feature>
<keyword evidence="1" id="KW-1133">Transmembrane helix</keyword>
<protein>
    <recommendedName>
        <fullName evidence="4">MFS transporter</fullName>
    </recommendedName>
</protein>
<evidence type="ECO:0000256" key="1">
    <source>
        <dbReference type="SAM" id="Phobius"/>
    </source>
</evidence>
<evidence type="ECO:0000313" key="2">
    <source>
        <dbReference type="EMBL" id="GAA2205615.1"/>
    </source>
</evidence>
<dbReference type="InterPro" id="IPR036259">
    <property type="entry name" value="MFS_trans_sf"/>
</dbReference>
<feature type="transmembrane region" description="Helical" evidence="1">
    <location>
        <begin position="133"/>
        <end position="153"/>
    </location>
</feature>
<gene>
    <name evidence="2" type="ORF">GCM10009850_010730</name>
</gene>
<dbReference type="EMBL" id="BAAAQX010000002">
    <property type="protein sequence ID" value="GAA2205615.1"/>
    <property type="molecule type" value="Genomic_DNA"/>
</dbReference>
<feature type="transmembrane region" description="Helical" evidence="1">
    <location>
        <begin position="395"/>
        <end position="415"/>
    </location>
</feature>
<proteinExistence type="predicted"/>
<feature type="transmembrane region" description="Helical" evidence="1">
    <location>
        <begin position="159"/>
        <end position="177"/>
    </location>
</feature>
<feature type="transmembrane region" description="Helical" evidence="1">
    <location>
        <begin position="30"/>
        <end position="48"/>
    </location>
</feature>